<keyword evidence="1" id="KW-0472">Membrane</keyword>
<feature type="transmembrane region" description="Helical" evidence="1">
    <location>
        <begin position="34"/>
        <end position="54"/>
    </location>
</feature>
<keyword evidence="1" id="KW-0812">Transmembrane</keyword>
<name>A0A1F5WRG3_9BACT</name>
<organism evidence="2 3">
    <name type="scientific">Candidatus Giovannonibacteria bacterium RIFCSPHIGHO2_12_FULL_43_15</name>
    <dbReference type="NCBI Taxonomy" id="1798341"/>
    <lineage>
        <taxon>Bacteria</taxon>
        <taxon>Candidatus Giovannoniibacteriota</taxon>
    </lineage>
</organism>
<protein>
    <submittedName>
        <fullName evidence="2">Uncharacterized protein</fullName>
    </submittedName>
</protein>
<dbReference type="Proteomes" id="UP000177723">
    <property type="component" value="Unassembled WGS sequence"/>
</dbReference>
<sequence length="197" mass="21881">MRHFLAEDYSKVKRKGKGLKSFLKQDIKFIKKEYLRIIGIAGVLIFVIVIFYFVDPAVFLQRKKAASEEPQSPAKNIVVPNITQAPPKEVAGGFPKNLTLNSKTAITGSYSATYPNSPAKQATVEFISSKSPEANFDFYTKWAKDNGWDVVNSSNNGDSISFLYFKKASEQINITIRSSVKIAAGSDIVISYVNLNK</sequence>
<gene>
    <name evidence="2" type="ORF">A3F23_02345</name>
</gene>
<dbReference type="EMBL" id="MFHT01000003">
    <property type="protein sequence ID" value="OGF78248.1"/>
    <property type="molecule type" value="Genomic_DNA"/>
</dbReference>
<reference evidence="2 3" key="1">
    <citation type="journal article" date="2016" name="Nat. Commun.">
        <title>Thousands of microbial genomes shed light on interconnected biogeochemical processes in an aquifer system.</title>
        <authorList>
            <person name="Anantharaman K."/>
            <person name="Brown C.T."/>
            <person name="Hug L.A."/>
            <person name="Sharon I."/>
            <person name="Castelle C.J."/>
            <person name="Probst A.J."/>
            <person name="Thomas B.C."/>
            <person name="Singh A."/>
            <person name="Wilkins M.J."/>
            <person name="Karaoz U."/>
            <person name="Brodie E.L."/>
            <person name="Williams K.H."/>
            <person name="Hubbard S.S."/>
            <person name="Banfield J.F."/>
        </authorList>
    </citation>
    <scope>NUCLEOTIDE SEQUENCE [LARGE SCALE GENOMIC DNA]</scope>
</reference>
<evidence type="ECO:0000313" key="2">
    <source>
        <dbReference type="EMBL" id="OGF78248.1"/>
    </source>
</evidence>
<proteinExistence type="predicted"/>
<comment type="caution">
    <text evidence="2">The sequence shown here is derived from an EMBL/GenBank/DDBJ whole genome shotgun (WGS) entry which is preliminary data.</text>
</comment>
<evidence type="ECO:0000313" key="3">
    <source>
        <dbReference type="Proteomes" id="UP000177723"/>
    </source>
</evidence>
<keyword evidence="1" id="KW-1133">Transmembrane helix</keyword>
<accession>A0A1F5WRG3</accession>
<evidence type="ECO:0000256" key="1">
    <source>
        <dbReference type="SAM" id="Phobius"/>
    </source>
</evidence>
<dbReference type="AlphaFoldDB" id="A0A1F5WRG3"/>